<evidence type="ECO:0000313" key="4">
    <source>
        <dbReference type="Proteomes" id="UP000326912"/>
    </source>
</evidence>
<evidence type="ECO:0000313" key="3">
    <source>
        <dbReference type="EMBL" id="GER90571.1"/>
    </source>
</evidence>
<comment type="caution">
    <text evidence="3">The sequence shown here is derived from an EMBL/GenBank/DDBJ whole genome shotgun (WGS) entry which is preliminary data.</text>
</comment>
<reference evidence="3 4" key="1">
    <citation type="submission" date="2019-10" db="EMBL/GenBank/DDBJ databases">
        <title>Dictyobacter vulcani sp. nov., within the class Ktedonobacteria, isolated from soil of volcanic Mt. Zao.</title>
        <authorList>
            <person name="Zheng Y."/>
            <person name="Wang C.M."/>
            <person name="Sakai Y."/>
            <person name="Abe K."/>
            <person name="Yokota A."/>
            <person name="Yabe S."/>
        </authorList>
    </citation>
    <scope>NUCLEOTIDE SEQUENCE [LARGE SCALE GENOMIC DNA]</scope>
    <source>
        <strain evidence="3 4">W12</strain>
    </source>
</reference>
<dbReference type="InterPro" id="IPR018649">
    <property type="entry name" value="SHOCT"/>
</dbReference>
<organism evidence="3 4">
    <name type="scientific">Dictyobacter vulcani</name>
    <dbReference type="NCBI Taxonomy" id="2607529"/>
    <lineage>
        <taxon>Bacteria</taxon>
        <taxon>Bacillati</taxon>
        <taxon>Chloroflexota</taxon>
        <taxon>Ktedonobacteria</taxon>
        <taxon>Ktedonobacterales</taxon>
        <taxon>Dictyobacteraceae</taxon>
        <taxon>Dictyobacter</taxon>
    </lineage>
</organism>
<sequence length="84" mass="9928">MWGYGYGYSWPMMLGMIFWNVLWLALLALAVWALIRWLSRSTRFISTKAEPSALEILRQRYARGEIDASTFEQMRERLDNPVPQ</sequence>
<name>A0A5J4KVR8_9CHLR</name>
<keyword evidence="1" id="KW-0812">Transmembrane</keyword>
<feature type="transmembrane region" description="Helical" evidence="1">
    <location>
        <begin position="12"/>
        <end position="35"/>
    </location>
</feature>
<keyword evidence="1" id="KW-0472">Membrane</keyword>
<gene>
    <name evidence="3" type="ORF">KDW_47330</name>
</gene>
<dbReference type="EMBL" id="BKZW01000002">
    <property type="protein sequence ID" value="GER90571.1"/>
    <property type="molecule type" value="Genomic_DNA"/>
</dbReference>
<keyword evidence="1" id="KW-1133">Transmembrane helix</keyword>
<keyword evidence="4" id="KW-1185">Reference proteome</keyword>
<dbReference type="AlphaFoldDB" id="A0A5J4KVR8"/>
<accession>A0A5J4KVR8</accession>
<dbReference type="Proteomes" id="UP000326912">
    <property type="component" value="Unassembled WGS sequence"/>
</dbReference>
<evidence type="ECO:0000256" key="1">
    <source>
        <dbReference type="SAM" id="Phobius"/>
    </source>
</evidence>
<dbReference type="Pfam" id="PF09851">
    <property type="entry name" value="SHOCT"/>
    <property type="match status" value="1"/>
</dbReference>
<protein>
    <recommendedName>
        <fullName evidence="2">SHOCT domain-containing protein</fullName>
    </recommendedName>
</protein>
<feature type="domain" description="SHOCT" evidence="2">
    <location>
        <begin position="52"/>
        <end position="78"/>
    </location>
</feature>
<proteinExistence type="predicted"/>
<evidence type="ECO:0000259" key="2">
    <source>
        <dbReference type="Pfam" id="PF09851"/>
    </source>
</evidence>